<keyword evidence="1" id="KW-0677">Repeat</keyword>
<accession>A0A0L0DQA1</accession>
<organism evidence="7 8">
    <name type="scientific">Thecamonas trahens ATCC 50062</name>
    <dbReference type="NCBI Taxonomy" id="461836"/>
    <lineage>
        <taxon>Eukaryota</taxon>
        <taxon>Apusozoa</taxon>
        <taxon>Apusomonadida</taxon>
        <taxon>Apusomonadidae</taxon>
        <taxon>Thecamonas</taxon>
    </lineage>
</organism>
<dbReference type="PANTHER" id="PTHR23120">
    <property type="entry name" value="MAESTRO-RELATED HEAT DOMAIN-CONTAINING"/>
    <property type="match status" value="1"/>
</dbReference>
<dbReference type="InterPro" id="IPR048465">
    <property type="entry name" value="Maestro-like_HEAT"/>
</dbReference>
<dbReference type="GO" id="GO:0005737">
    <property type="term" value="C:cytoplasm"/>
    <property type="evidence" value="ECO:0007669"/>
    <property type="project" value="TreeGrafter"/>
</dbReference>
<dbReference type="RefSeq" id="XP_013761890.1">
    <property type="nucleotide sequence ID" value="XM_013906436.1"/>
</dbReference>
<dbReference type="SUPFAM" id="SSF48371">
    <property type="entry name" value="ARM repeat"/>
    <property type="match status" value="2"/>
</dbReference>
<evidence type="ECO:0000259" key="3">
    <source>
        <dbReference type="Pfam" id="PF21047"/>
    </source>
</evidence>
<dbReference type="InterPro" id="IPR055408">
    <property type="entry name" value="HEAT_MROH2B-like"/>
</dbReference>
<dbReference type="OMA" id="EVYIKAM"/>
<evidence type="ECO:0000256" key="1">
    <source>
        <dbReference type="ARBA" id="ARBA00022737"/>
    </source>
</evidence>
<dbReference type="OrthoDB" id="1884734at2759"/>
<evidence type="ECO:0000259" key="6">
    <source>
        <dbReference type="Pfam" id="PF23227"/>
    </source>
</evidence>
<feature type="domain" description="MROH2B-like HEAT-repeats" evidence="4">
    <location>
        <begin position="269"/>
        <end position="882"/>
    </location>
</feature>
<evidence type="ECO:0000313" key="7">
    <source>
        <dbReference type="EMBL" id="KNC53573.1"/>
    </source>
</evidence>
<feature type="domain" description="Maestro/Maestro-like HEAT-repeats" evidence="6">
    <location>
        <begin position="1412"/>
        <end position="1682"/>
    </location>
</feature>
<dbReference type="eggNOG" id="KOG2032">
    <property type="taxonomic scope" value="Eukaryota"/>
</dbReference>
<dbReference type="PANTHER" id="PTHR23120:SF0">
    <property type="entry name" value="MAESTRO HEAT-LIKE REPEAT FAMILY MEMBER 1"/>
    <property type="match status" value="1"/>
</dbReference>
<feature type="domain" description="MROH2B-like N-terminal HEAT-repeats" evidence="5">
    <location>
        <begin position="52"/>
        <end position="265"/>
    </location>
</feature>
<dbReference type="Pfam" id="PF23210">
    <property type="entry name" value="HEAT_Maestro_2"/>
    <property type="match status" value="1"/>
</dbReference>
<evidence type="ECO:0000259" key="4">
    <source>
        <dbReference type="Pfam" id="PF23210"/>
    </source>
</evidence>
<protein>
    <submittedName>
        <fullName evidence="7">Uncharacterized protein</fullName>
    </submittedName>
</protein>
<dbReference type="Proteomes" id="UP000054408">
    <property type="component" value="Unassembled WGS sequence"/>
</dbReference>
<evidence type="ECO:0000256" key="2">
    <source>
        <dbReference type="SAM" id="MobiDB-lite"/>
    </source>
</evidence>
<evidence type="ECO:0000259" key="5">
    <source>
        <dbReference type="Pfam" id="PF23221"/>
    </source>
</evidence>
<feature type="compositionally biased region" description="Low complexity" evidence="2">
    <location>
        <begin position="909"/>
        <end position="922"/>
    </location>
</feature>
<evidence type="ECO:0000313" key="8">
    <source>
        <dbReference type="Proteomes" id="UP000054408"/>
    </source>
</evidence>
<feature type="domain" description="Maestro-like HEAT-repeats" evidence="3">
    <location>
        <begin position="1002"/>
        <end position="1231"/>
    </location>
</feature>
<dbReference type="Pfam" id="PF23227">
    <property type="entry name" value="HEAT_MROH2B_C"/>
    <property type="match status" value="1"/>
</dbReference>
<dbReference type="Pfam" id="PF21047">
    <property type="entry name" value="HEAT_Maestro"/>
    <property type="match status" value="1"/>
</dbReference>
<dbReference type="Pfam" id="PF23221">
    <property type="entry name" value="HEAT_MROH2B_1st"/>
    <property type="match status" value="1"/>
</dbReference>
<keyword evidence="8" id="KW-1185">Reference proteome</keyword>
<dbReference type="GeneID" id="25561038"/>
<gene>
    <name evidence="7" type="ORF">AMSG_01283</name>
</gene>
<dbReference type="EMBL" id="GL349437">
    <property type="protein sequence ID" value="KNC53573.1"/>
    <property type="molecule type" value="Genomic_DNA"/>
</dbReference>
<reference evidence="7 8" key="1">
    <citation type="submission" date="2010-05" db="EMBL/GenBank/DDBJ databases">
        <title>The Genome Sequence of Thecamonas trahens ATCC 50062.</title>
        <authorList>
            <consortium name="The Broad Institute Genome Sequencing Platform"/>
            <person name="Russ C."/>
            <person name="Cuomo C."/>
            <person name="Shea T."/>
            <person name="Young S.K."/>
            <person name="Zeng Q."/>
            <person name="Koehrsen M."/>
            <person name="Haas B."/>
            <person name="Borodovsky M."/>
            <person name="Guigo R."/>
            <person name="Alvarado L."/>
            <person name="Berlin A."/>
            <person name="Bochicchio J."/>
            <person name="Borenstein D."/>
            <person name="Chapman S."/>
            <person name="Chen Z."/>
            <person name="Freedman E."/>
            <person name="Gellesch M."/>
            <person name="Goldberg J."/>
            <person name="Griggs A."/>
            <person name="Gujja S."/>
            <person name="Heilman E."/>
            <person name="Heiman D."/>
            <person name="Hepburn T."/>
            <person name="Howarth C."/>
            <person name="Jen D."/>
            <person name="Larson L."/>
            <person name="Mehta T."/>
            <person name="Park D."/>
            <person name="Pearson M."/>
            <person name="Roberts A."/>
            <person name="Saif S."/>
            <person name="Shenoy N."/>
            <person name="Sisk P."/>
            <person name="Stolte C."/>
            <person name="Sykes S."/>
            <person name="Thomson T."/>
            <person name="Walk T."/>
            <person name="White J."/>
            <person name="Yandava C."/>
            <person name="Burger G."/>
            <person name="Gray M.W."/>
            <person name="Holland P.W.H."/>
            <person name="King N."/>
            <person name="Lang F.B.F."/>
            <person name="Roger A.J."/>
            <person name="Ruiz-Trillo I."/>
            <person name="Lander E."/>
            <person name="Nusbaum C."/>
        </authorList>
    </citation>
    <scope>NUCLEOTIDE SEQUENCE [LARGE SCALE GENOMIC DNA]</scope>
    <source>
        <strain evidence="7 8">ATCC 50062</strain>
    </source>
</reference>
<sequence length="1685" mass="187528">MGRKKKSSSEGPAKATSVMRTGGEIDELTLALFHAVHDKDNGVHEAVSQAIRDVGLQQPEMVLSTGAAFLNNNRKVPRTHRVLVLTDMHAVLVDALDDIPKSLGRNLVALGMTEMTGTKDVKADWQGAASTLLVELGKRFGAEVLDSLLGHFEPNTMPHYFTLKTMGDFARSNPMYLVPNLKSILGRMLPLLGGIKHNNQKWVFAASMGRFCEAIRFYLEEADDPEVSMETFEGEVFSAMELMFNTWLENKEIRLATLEAIGNMSALIARDEFESWLPKLVNTFILSYKKTKTPLPITQGLVTILETSIREGSRALDCCLKETMAGLHPYVCMPVDESNPDSVMNHEELLRCYEVIGRVFSEYLVDFLVRRCDEKTPASRIGTLAVLRHIVLVLDEELESQKELIVSGIKPLLADDDFEVRRAFSKTIVAMAQYDYLSLEGGEYLVEYVVANAAIPHSVVANAKAVAMKRAKKGAAVPKGTSPGALRKASDVILHTMTRDMPNMTDVLWPFLLECIEPAKFTIAAASVCKSLSYLADLKRDAEDDDYYIDFDRQVNLPKPQAIIARLLTLLSTPNERGSLGLAILQLLLALSEILHPSIADMWFDLVPKLVKWLKAHRGDDYKQAAWEELILRFLSLTIDEVNDDDWTITLGHNLSNQFELYQGEYTGYKRMVHKLLGTVLKKTRHKKFVREQLADMFATLDWADADERTGFAQGYGMAASTHLDSVLEKLQHLMKNDMVRKSKGFLGLKKDKSQSDVENIRCSVVLSFGYAATYADKKLIQSRIEVHIINHLLPQFVSAKLPSVQEALVRASDLIGKAMHPDKLGDAKFVLKQRDDLLTAVVGFISSNTTNSVKKMGFGCCETLVRLLPILDPELLTMLVSSAAPQAYDLVLESSGRKKRRKRKVKASDAADGSDEAGPSASRKKGDEAESADIGDDDEEVDEVDEEAAAEAEALATLNDALANHNNMVSALLYMDTRLETLLTLFRNLESFVASSSPDRRARSVVTFQHLLTKYVSYKRAEDEPSRDRESFEEMGHWIGVMIPRCTDPDEEVRVTALSNIELLLYIDYVLVNDNYGVAPSDFIKHISTLKERIREDELNAQFAVVNELTRVLVKTVPETELPDLLMALMDGLVDPEESSANGTCVVLNGLMRSRGRELEEHIGQLIHAMLFAMENITTEQTMNGTLHALRTLGTHHLTGVVDELLTTPLPQTTHVIKSLQVLGKDVKLAMPMIDHLKDIMNNDMPYEVSQVSQKKFVKKVKSKPMAATAAIANIFDAEELEDTASSDLAALLSTLILRVGTVANVVEDEARTYVVEALRRLLNCAQLDELMADLEEAGVLEQLSTSAYPDALTDLARLVCEHLPDHLREIYVFLSPFLSRNYEEQRVAVAAVFAEFINNCDEDVELLKKLLNALLVRLVDDDPTVKLLSLRGLGNLASAGEDEVNKYSTTVLSALMGGIDDATEVIALEAMSGLSKILELVDEANVAPVLITLCLRMKPSFRDANPAIRAAAITLFGTLWRFGNHGESEADFFEQIQANLMAFVLHADDDDEDVAAASRHALFLLAELLRHDDIAELFQALEEDEPDYEDWLDSVSQTLIAHFPERLNYYVMECVAFFAHKSWHHTKANAAILTGFFIGNMDDDHRRTVNLSHVCGALKNLLREPSARVRVKAAEAIALLYDV</sequence>
<proteinExistence type="predicted"/>
<name>A0A0L0DQA1_THETB</name>
<dbReference type="InterPro" id="IPR056282">
    <property type="entry name" value="MROH2B-like_N_HEAT"/>
</dbReference>
<dbReference type="InterPro" id="IPR055406">
    <property type="entry name" value="HEAT_Maestro"/>
</dbReference>
<dbReference type="Gene3D" id="1.25.10.10">
    <property type="entry name" value="Leucine-rich Repeat Variant"/>
    <property type="match status" value="3"/>
</dbReference>
<feature type="region of interest" description="Disordered" evidence="2">
    <location>
        <begin position="900"/>
        <end position="950"/>
    </location>
</feature>
<dbReference type="InterPro" id="IPR011989">
    <property type="entry name" value="ARM-like"/>
</dbReference>
<feature type="compositionally biased region" description="Acidic residues" evidence="2">
    <location>
        <begin position="930"/>
        <end position="950"/>
    </location>
</feature>
<dbReference type="InterPro" id="IPR016024">
    <property type="entry name" value="ARM-type_fold"/>
</dbReference>
<dbReference type="InterPro" id="IPR045206">
    <property type="entry name" value="Maestro_heat-like_prot"/>
</dbReference>